<proteinExistence type="inferred from homology"/>
<keyword evidence="8" id="KW-1185">Reference proteome</keyword>
<keyword evidence="6" id="KW-0496">Mitochondrion</keyword>
<evidence type="ECO:0000256" key="3">
    <source>
        <dbReference type="ARBA" id="ARBA00045600"/>
    </source>
</evidence>
<dbReference type="InParanoid" id="L9KNV6"/>
<reference evidence="8" key="2">
    <citation type="journal article" date="2013" name="Nat. Commun.">
        <title>Genome of the Chinese tree shrew.</title>
        <authorList>
            <person name="Fan Y."/>
            <person name="Huang Z.Y."/>
            <person name="Cao C.C."/>
            <person name="Chen C.S."/>
            <person name="Chen Y.X."/>
            <person name="Fan D.D."/>
            <person name="He J."/>
            <person name="Hou H.L."/>
            <person name="Hu L."/>
            <person name="Hu X.T."/>
            <person name="Jiang X.T."/>
            <person name="Lai R."/>
            <person name="Lang Y.S."/>
            <person name="Liang B."/>
            <person name="Liao S.G."/>
            <person name="Mu D."/>
            <person name="Ma Y.Y."/>
            <person name="Niu Y.Y."/>
            <person name="Sun X.Q."/>
            <person name="Xia J.Q."/>
            <person name="Xiao J."/>
            <person name="Xiong Z.Q."/>
            <person name="Xu L."/>
            <person name="Yang L."/>
            <person name="Zhang Y."/>
            <person name="Zhao W."/>
            <person name="Zhao X.D."/>
            <person name="Zheng Y.T."/>
            <person name="Zhou J.M."/>
            <person name="Zhu Y.B."/>
            <person name="Zhang G.J."/>
            <person name="Wang J."/>
            <person name="Yao Y.G."/>
        </authorList>
    </citation>
    <scope>NUCLEOTIDE SEQUENCE [LARGE SCALE GENOMIC DNA]</scope>
</reference>
<name>L9KNV6_TUPCH</name>
<dbReference type="EMBL" id="KB320800">
    <property type="protein sequence ID" value="ELW62847.1"/>
    <property type="molecule type" value="Genomic_DNA"/>
</dbReference>
<evidence type="ECO:0000313" key="7">
    <source>
        <dbReference type="EMBL" id="ELW62847.1"/>
    </source>
</evidence>
<accession>L9KNV6</accession>
<evidence type="ECO:0000256" key="1">
    <source>
        <dbReference type="ARBA" id="ARBA00009658"/>
    </source>
</evidence>
<comment type="function">
    <text evidence="3">In the nucleus, acts as a transcription coregulator, enhances promoter binding by TP53, a transcription factor it activates, but reduces the promoter binding by E2F1, a transcription factor it represses. Interacts with STAT3 to affect IL17 secretion in T-helper Th17 cells.</text>
</comment>
<reference evidence="8" key="1">
    <citation type="submission" date="2012-07" db="EMBL/GenBank/DDBJ databases">
        <title>Genome of the Chinese tree shrew, a rising model animal genetically related to primates.</title>
        <authorList>
            <person name="Zhang G."/>
            <person name="Fan Y."/>
            <person name="Yao Y."/>
            <person name="Huang Z."/>
        </authorList>
    </citation>
    <scope>NUCLEOTIDE SEQUENCE [LARGE SCALE GENOMIC DNA]</scope>
</reference>
<evidence type="ECO:0000256" key="4">
    <source>
        <dbReference type="ARBA" id="ARBA00046022"/>
    </source>
</evidence>
<evidence type="ECO:0000256" key="5">
    <source>
        <dbReference type="ARBA" id="ARBA00046138"/>
    </source>
</evidence>
<comment type="similarity">
    <text evidence="1 6">Belongs to the prohibitin family.</text>
</comment>
<dbReference type="PANTHER" id="PTHR23222:SF0">
    <property type="entry name" value="PROHIBITIN 1"/>
    <property type="match status" value="1"/>
</dbReference>
<evidence type="ECO:0000256" key="2">
    <source>
        <dbReference type="ARBA" id="ARBA00022634"/>
    </source>
</evidence>
<evidence type="ECO:0000256" key="6">
    <source>
        <dbReference type="RuleBase" id="RU366048"/>
    </source>
</evidence>
<dbReference type="GO" id="GO:0071897">
    <property type="term" value="P:DNA biosynthetic process"/>
    <property type="evidence" value="ECO:0007669"/>
    <property type="project" value="UniProtKB-KW"/>
</dbReference>
<dbReference type="GO" id="GO:0007005">
    <property type="term" value="P:mitochondrion organization"/>
    <property type="evidence" value="ECO:0007669"/>
    <property type="project" value="TreeGrafter"/>
</dbReference>
<evidence type="ECO:0000313" key="8">
    <source>
        <dbReference type="Proteomes" id="UP000011518"/>
    </source>
</evidence>
<gene>
    <name evidence="7" type="ORF">TREES_T100017774</name>
</gene>
<comment type="function">
    <text evidence="5">In the plasma membrane, cooperates with CD86 to mediate CD86-signaling in B lymphocytes that regulates the level of IgG1 produced through the activation of distal signaling intermediates. Upon CD40 engagement, required to activate NF-kappa-B signaling pathway via phospholipase C and protein kinase C activation.</text>
</comment>
<organism evidence="7 8">
    <name type="scientific">Tupaia chinensis</name>
    <name type="common">Chinese tree shrew</name>
    <name type="synonym">Tupaia belangeri chinensis</name>
    <dbReference type="NCBI Taxonomy" id="246437"/>
    <lineage>
        <taxon>Eukaryota</taxon>
        <taxon>Metazoa</taxon>
        <taxon>Chordata</taxon>
        <taxon>Craniata</taxon>
        <taxon>Vertebrata</taxon>
        <taxon>Euteleostomi</taxon>
        <taxon>Mammalia</taxon>
        <taxon>Eutheria</taxon>
        <taxon>Euarchontoglires</taxon>
        <taxon>Scandentia</taxon>
        <taxon>Tupaiidae</taxon>
        <taxon>Tupaia</taxon>
    </lineage>
</organism>
<comment type="function">
    <text evidence="4">Protein with pleiotropic attributes mediated in a cell-compartment- and tissue-specific manner, which include the plasma membrane-associated cell signaling functions, mitochondrial chaperone, and transcriptional co-regulator of transcription factors in the nucleus. Plays a role in adipose tissue and glucose homeostasis in a sex-specific manner. Contributes to pulmonary vascular remodeling by accelerating proliferation of pulmonary arterial smooth muscle cells.</text>
</comment>
<dbReference type="GO" id="GO:0005743">
    <property type="term" value="C:mitochondrial inner membrane"/>
    <property type="evidence" value="ECO:0007669"/>
    <property type="project" value="UniProtKB-SubCell"/>
</dbReference>
<keyword evidence="2" id="KW-0237">DNA synthesis</keyword>
<dbReference type="STRING" id="246437.L9KNV6"/>
<keyword evidence="6" id="KW-0999">Mitochondrion inner membrane</keyword>
<comment type="subcellular location">
    <subcellularLocation>
        <location evidence="6">Mitochondrion inner membrane</location>
    </subcellularLocation>
</comment>
<sequence length="130" mass="13931">MPVITGSKDLQNVNIMLCNLFRPMASQLPRIFTSIGVHRSSGSQTGGSAASGEGQICSGKAQAAEEGHHHLYRGRLKATELITNSLATTGDGLIELRKLEATEDIAYQLSHSQNITYLPSGQSVLLQLPQ</sequence>
<dbReference type="InterPro" id="IPR000163">
    <property type="entry name" value="Prohibitin"/>
</dbReference>
<keyword evidence="6" id="KW-0472">Membrane</keyword>
<dbReference type="AlphaFoldDB" id="L9KNV6"/>
<protein>
    <recommendedName>
        <fullName evidence="6">Prohibitin</fullName>
    </recommendedName>
</protein>
<dbReference type="Proteomes" id="UP000011518">
    <property type="component" value="Unassembled WGS sequence"/>
</dbReference>
<dbReference type="PANTHER" id="PTHR23222">
    <property type="entry name" value="PROHIBITIN"/>
    <property type="match status" value="1"/>
</dbReference>